<dbReference type="PIRSF" id="PIRSF000723">
    <property type="entry name" value="Carbamate_kin"/>
    <property type="match status" value="1"/>
</dbReference>
<dbReference type="PANTHER" id="PTHR30409">
    <property type="entry name" value="CARBAMATE KINASE"/>
    <property type="match status" value="1"/>
</dbReference>
<evidence type="ECO:0000313" key="10">
    <source>
        <dbReference type="Proteomes" id="UP000290365"/>
    </source>
</evidence>
<dbReference type="RefSeq" id="WP_129893822.1">
    <property type="nucleotide sequence ID" value="NZ_CP035758.1"/>
</dbReference>
<evidence type="ECO:0000256" key="6">
    <source>
        <dbReference type="NCBIfam" id="TIGR00746"/>
    </source>
</evidence>
<dbReference type="Gene3D" id="3.40.1160.10">
    <property type="entry name" value="Acetylglutamate kinase-like"/>
    <property type="match status" value="1"/>
</dbReference>
<keyword evidence="10" id="KW-1185">Reference proteome</keyword>
<protein>
    <recommendedName>
        <fullName evidence="2 6">Carbamate kinase</fullName>
    </recommendedName>
</protein>
<dbReference type="InterPro" id="IPR001048">
    <property type="entry name" value="Asp/Glu/Uridylate_kinase"/>
</dbReference>
<dbReference type="EMBL" id="CP035758">
    <property type="protein sequence ID" value="QBD82753.1"/>
    <property type="molecule type" value="Genomic_DNA"/>
</dbReference>
<evidence type="ECO:0000256" key="5">
    <source>
        <dbReference type="ARBA" id="ARBA00048467"/>
    </source>
</evidence>
<evidence type="ECO:0000256" key="7">
    <source>
        <dbReference type="PIRNR" id="PIRNR000723"/>
    </source>
</evidence>
<keyword evidence="3 7" id="KW-0808">Transferase</keyword>
<dbReference type="NCBIfam" id="TIGR00746">
    <property type="entry name" value="arcC"/>
    <property type="match status" value="1"/>
</dbReference>
<organism evidence="9 10">
    <name type="scientific">Ktedonosporobacter rubrisoli</name>
    <dbReference type="NCBI Taxonomy" id="2509675"/>
    <lineage>
        <taxon>Bacteria</taxon>
        <taxon>Bacillati</taxon>
        <taxon>Chloroflexota</taxon>
        <taxon>Ktedonobacteria</taxon>
        <taxon>Ktedonobacterales</taxon>
        <taxon>Ktedonosporobacteraceae</taxon>
        <taxon>Ktedonosporobacter</taxon>
    </lineage>
</organism>
<comment type="catalytic activity">
    <reaction evidence="5">
        <text>hydrogencarbonate + NH4(+) + ATP = carbamoyl phosphate + ADP + H2O + H(+)</text>
        <dbReference type="Rhea" id="RHEA:10152"/>
        <dbReference type="ChEBI" id="CHEBI:15377"/>
        <dbReference type="ChEBI" id="CHEBI:15378"/>
        <dbReference type="ChEBI" id="CHEBI:17544"/>
        <dbReference type="ChEBI" id="CHEBI:28938"/>
        <dbReference type="ChEBI" id="CHEBI:30616"/>
        <dbReference type="ChEBI" id="CHEBI:58228"/>
        <dbReference type="ChEBI" id="CHEBI:456216"/>
        <dbReference type="EC" id="2.7.2.2"/>
    </reaction>
</comment>
<dbReference type="InterPro" id="IPR003964">
    <property type="entry name" value="Carb_kinase"/>
</dbReference>
<accession>A0A4P6K495</accession>
<dbReference type="SUPFAM" id="SSF53633">
    <property type="entry name" value="Carbamate kinase-like"/>
    <property type="match status" value="1"/>
</dbReference>
<dbReference type="AlphaFoldDB" id="A0A4P6K495"/>
<dbReference type="Proteomes" id="UP000290365">
    <property type="component" value="Chromosome"/>
</dbReference>
<dbReference type="PANTHER" id="PTHR30409:SF1">
    <property type="entry name" value="CARBAMATE KINASE-RELATED"/>
    <property type="match status" value="1"/>
</dbReference>
<dbReference type="FunFam" id="3.40.1160.10:FF:000007">
    <property type="entry name" value="Carbamate kinase"/>
    <property type="match status" value="1"/>
</dbReference>
<feature type="domain" description="Aspartate/glutamate/uridylate kinase" evidence="8">
    <location>
        <begin position="4"/>
        <end position="295"/>
    </location>
</feature>
<dbReference type="KEGG" id="kbs:EPA93_45030"/>
<dbReference type="InterPro" id="IPR036393">
    <property type="entry name" value="AceGlu_kinase-like_sf"/>
</dbReference>
<dbReference type="Pfam" id="PF00696">
    <property type="entry name" value="AA_kinase"/>
    <property type="match status" value="1"/>
</dbReference>
<dbReference type="GO" id="GO:0019546">
    <property type="term" value="P:L-arginine deiminase pathway"/>
    <property type="evidence" value="ECO:0007669"/>
    <property type="project" value="TreeGrafter"/>
</dbReference>
<dbReference type="GO" id="GO:0005829">
    <property type="term" value="C:cytosol"/>
    <property type="evidence" value="ECO:0007669"/>
    <property type="project" value="TreeGrafter"/>
</dbReference>
<keyword evidence="4 7" id="KW-0418">Kinase</keyword>
<evidence type="ECO:0000256" key="1">
    <source>
        <dbReference type="ARBA" id="ARBA00011066"/>
    </source>
</evidence>
<evidence type="ECO:0000256" key="2">
    <source>
        <dbReference type="ARBA" id="ARBA00013070"/>
    </source>
</evidence>
<reference evidence="9 10" key="1">
    <citation type="submission" date="2019-01" db="EMBL/GenBank/DDBJ databases">
        <title>Ktedonosporobacter rubrisoli SCAWS-G2.</title>
        <authorList>
            <person name="Huang Y."/>
            <person name="Yan B."/>
        </authorList>
    </citation>
    <scope>NUCLEOTIDE SEQUENCE [LARGE SCALE GENOMIC DNA]</scope>
    <source>
        <strain evidence="9 10">SCAWS-G2</strain>
    </source>
</reference>
<comment type="similarity">
    <text evidence="1 7">Belongs to the carbamate kinase family.</text>
</comment>
<gene>
    <name evidence="9" type="primary">arcC</name>
    <name evidence="9" type="ORF">EPA93_45030</name>
</gene>
<dbReference type="GO" id="GO:0008804">
    <property type="term" value="F:carbamate kinase activity"/>
    <property type="evidence" value="ECO:0007669"/>
    <property type="project" value="UniProtKB-UniRule"/>
</dbReference>
<evidence type="ECO:0000259" key="8">
    <source>
        <dbReference type="Pfam" id="PF00696"/>
    </source>
</evidence>
<dbReference type="OrthoDB" id="9766717at2"/>
<evidence type="ECO:0000256" key="3">
    <source>
        <dbReference type="ARBA" id="ARBA00022679"/>
    </source>
</evidence>
<sequence length="317" mass="34234">MSRLAVIAIGGNSLVENATCQSVAGEQKALQETAIHIVEMILRGWQVVLTHGNGPQVGLILLQAEIARKELDYTISVDIAVAESQGSIGYALQQALSNELRRRSLNKQVVALLTHTLVDPDDPAFQQPSKPIGPFYTATEAEQKQREYGWAMMEDAGRGWRRAVPSPHPCQIMESEAIAHMLQAGLIVISAGGGGIPVIIDTYGTLIGTQAVIDKDLASSLLASTLQADLLLISTGVEKVALNYHGPNQQDLSKLTLSEILRYFNEGHFARGSMEPKICAAIEYLQNGGKAVLITRPEAITQALDGKTGTWIFPDSR</sequence>
<dbReference type="CDD" id="cd04235">
    <property type="entry name" value="AAK_CK"/>
    <property type="match status" value="1"/>
</dbReference>
<name>A0A4P6K495_KTERU</name>
<dbReference type="NCBIfam" id="NF009007">
    <property type="entry name" value="PRK12352.1"/>
    <property type="match status" value="1"/>
</dbReference>
<dbReference type="PRINTS" id="PR01469">
    <property type="entry name" value="CARBMTKINASE"/>
</dbReference>
<evidence type="ECO:0000256" key="4">
    <source>
        <dbReference type="ARBA" id="ARBA00022777"/>
    </source>
</evidence>
<proteinExistence type="inferred from homology"/>
<evidence type="ECO:0000313" key="9">
    <source>
        <dbReference type="EMBL" id="QBD82753.1"/>
    </source>
</evidence>